<dbReference type="Proteomes" id="UP001189429">
    <property type="component" value="Unassembled WGS sequence"/>
</dbReference>
<accession>A0ABN9WVS8</accession>
<keyword evidence="3" id="KW-1185">Reference proteome</keyword>
<organism evidence="2 3">
    <name type="scientific">Prorocentrum cordatum</name>
    <dbReference type="NCBI Taxonomy" id="2364126"/>
    <lineage>
        <taxon>Eukaryota</taxon>
        <taxon>Sar</taxon>
        <taxon>Alveolata</taxon>
        <taxon>Dinophyceae</taxon>
        <taxon>Prorocentrales</taxon>
        <taxon>Prorocentraceae</taxon>
        <taxon>Prorocentrum</taxon>
    </lineage>
</organism>
<evidence type="ECO:0000313" key="3">
    <source>
        <dbReference type="Proteomes" id="UP001189429"/>
    </source>
</evidence>
<feature type="compositionally biased region" description="Acidic residues" evidence="1">
    <location>
        <begin position="72"/>
        <end position="96"/>
    </location>
</feature>
<protein>
    <submittedName>
        <fullName evidence="2">Uncharacterized protein</fullName>
    </submittedName>
</protein>
<comment type="caution">
    <text evidence="2">The sequence shown here is derived from an EMBL/GenBank/DDBJ whole genome shotgun (WGS) entry which is preliminary data.</text>
</comment>
<feature type="region of interest" description="Disordered" evidence="1">
    <location>
        <begin position="58"/>
        <end position="149"/>
    </location>
</feature>
<evidence type="ECO:0000313" key="2">
    <source>
        <dbReference type="EMBL" id="CAK0889468.1"/>
    </source>
</evidence>
<name>A0ABN9WVS8_9DINO</name>
<evidence type="ECO:0000256" key="1">
    <source>
        <dbReference type="SAM" id="MobiDB-lite"/>
    </source>
</evidence>
<dbReference type="EMBL" id="CAUYUJ010019215">
    <property type="protein sequence ID" value="CAK0889468.1"/>
    <property type="molecule type" value="Genomic_DNA"/>
</dbReference>
<proteinExistence type="predicted"/>
<gene>
    <name evidence="2" type="ORF">PCOR1329_LOCUS69984</name>
</gene>
<reference evidence="2" key="1">
    <citation type="submission" date="2023-10" db="EMBL/GenBank/DDBJ databases">
        <authorList>
            <person name="Chen Y."/>
            <person name="Shah S."/>
            <person name="Dougan E. K."/>
            <person name="Thang M."/>
            <person name="Chan C."/>
        </authorList>
    </citation>
    <scope>NUCLEOTIDE SEQUENCE [LARGE SCALE GENOMIC DNA]</scope>
</reference>
<sequence>MVQRTYWDGTMPWSPMLLCAQYAIKRGFVKGGAPNCMQAGMEILERVLDGRVPYCVKPGADPSKVEPAGPEDFSDADSDWQIDDADYESEPEEQLPDDVGLLELFGVEQRVPGSGSQRSNKKKEGSEAGEEACGGCRGGERQGRAGTCG</sequence>